<accession>A0A1J7J5R2</accession>
<gene>
    <name evidence="1" type="ORF">CONLIGDRAFT_639058</name>
</gene>
<dbReference type="InParanoid" id="A0A1J7J5R2"/>
<keyword evidence="2" id="KW-1185">Reference proteome</keyword>
<dbReference type="PANTHER" id="PTHR42115">
    <property type="entry name" value="BETA-SYNTHASE (BETA-THIONASE), PUTATIVE (AFU_ORTHOLOGUE AFUA_3G08420)-RELATED"/>
    <property type="match status" value="1"/>
</dbReference>
<protein>
    <recommendedName>
        <fullName evidence="3">Cystathionine beta-synthase</fullName>
    </recommendedName>
</protein>
<reference evidence="1 2" key="1">
    <citation type="submission" date="2016-10" db="EMBL/GenBank/DDBJ databases">
        <title>Draft genome sequence of Coniochaeta ligniaria NRRL30616, a lignocellulolytic fungus for bioabatement of inhibitors in plant biomass hydrolysates.</title>
        <authorList>
            <consortium name="DOE Joint Genome Institute"/>
            <person name="Jimenez D.J."/>
            <person name="Hector R.E."/>
            <person name="Riley R."/>
            <person name="Sun H."/>
            <person name="Grigoriev I.V."/>
            <person name="Van Elsas J.D."/>
            <person name="Nichols N.N."/>
        </authorList>
    </citation>
    <scope>NUCLEOTIDE SEQUENCE [LARGE SCALE GENOMIC DNA]</scope>
    <source>
        <strain evidence="1 2">NRRL 30616</strain>
    </source>
</reference>
<evidence type="ECO:0008006" key="3">
    <source>
        <dbReference type="Google" id="ProtNLM"/>
    </source>
</evidence>
<evidence type="ECO:0000313" key="1">
    <source>
        <dbReference type="EMBL" id="OIW34715.1"/>
    </source>
</evidence>
<sequence>MPQKIAQTRAEEARFKASTVQNNYRDHCTQDDKHNATNNTSTARPALRLEVGTEISRECTSRHGTNTDTPQATVEDLDPPAALSVNPSDPVSLALISAFEREYTHLTVVDGDTRALLGYISIPTLQALLDAGKVSPDDELSKAMVTFQRRGRRYRVITMQTPLEELEEFFEGGATGGQKQEFAVITDERRRFVLGVATKNDLEEFVKRRPA</sequence>
<evidence type="ECO:0000313" key="2">
    <source>
        <dbReference type="Proteomes" id="UP000182658"/>
    </source>
</evidence>
<organism evidence="1 2">
    <name type="scientific">Coniochaeta ligniaria NRRL 30616</name>
    <dbReference type="NCBI Taxonomy" id="1408157"/>
    <lineage>
        <taxon>Eukaryota</taxon>
        <taxon>Fungi</taxon>
        <taxon>Dikarya</taxon>
        <taxon>Ascomycota</taxon>
        <taxon>Pezizomycotina</taxon>
        <taxon>Sordariomycetes</taxon>
        <taxon>Sordariomycetidae</taxon>
        <taxon>Coniochaetales</taxon>
        <taxon>Coniochaetaceae</taxon>
        <taxon>Coniochaeta</taxon>
    </lineage>
</organism>
<dbReference type="Proteomes" id="UP000182658">
    <property type="component" value="Unassembled WGS sequence"/>
</dbReference>
<proteinExistence type="predicted"/>
<dbReference type="InterPro" id="IPR046342">
    <property type="entry name" value="CBS_dom_sf"/>
</dbReference>
<dbReference type="OrthoDB" id="2536440at2759"/>
<dbReference type="Gene3D" id="3.10.580.10">
    <property type="entry name" value="CBS-domain"/>
    <property type="match status" value="1"/>
</dbReference>
<name>A0A1J7J5R2_9PEZI</name>
<dbReference type="AlphaFoldDB" id="A0A1J7J5R2"/>
<dbReference type="EMBL" id="KV875093">
    <property type="protein sequence ID" value="OIW34715.1"/>
    <property type="molecule type" value="Genomic_DNA"/>
</dbReference>
<dbReference type="SUPFAM" id="SSF54631">
    <property type="entry name" value="CBS-domain pair"/>
    <property type="match status" value="1"/>
</dbReference>
<dbReference type="PANTHER" id="PTHR42115:SF1">
    <property type="entry name" value="BETA-SYNTHASE (BETA-THIONASE), PUTATIVE (AFU_ORTHOLOGUE AFUA_3G08420)-RELATED"/>
    <property type="match status" value="1"/>
</dbReference>